<accession>A0A2U1MQ27</accession>
<dbReference type="GO" id="GO:0003700">
    <property type="term" value="F:DNA-binding transcription factor activity"/>
    <property type="evidence" value="ECO:0007669"/>
    <property type="project" value="InterPro"/>
</dbReference>
<dbReference type="PANTHER" id="PTHR31072:SF143">
    <property type="entry name" value="TCP DOMAIN-CONTAINING PROTEIN"/>
    <property type="match status" value="1"/>
</dbReference>
<name>A0A2U1MQ27_ARTAN</name>
<dbReference type="PANTHER" id="PTHR31072">
    <property type="entry name" value="TRANSCRIPTION FACTOR TCP4-RELATED"/>
    <property type="match status" value="1"/>
</dbReference>
<keyword evidence="3" id="KW-0238">DNA-binding</keyword>
<dbReference type="GO" id="GO:0005634">
    <property type="term" value="C:nucleus"/>
    <property type="evidence" value="ECO:0007669"/>
    <property type="project" value="UniProtKB-SubCell"/>
</dbReference>
<dbReference type="Pfam" id="PF03634">
    <property type="entry name" value="TCP"/>
    <property type="match status" value="1"/>
</dbReference>
<gene>
    <name evidence="8" type="ORF">CTI12_AA353270</name>
</gene>
<feature type="compositionally biased region" description="Polar residues" evidence="6">
    <location>
        <begin position="14"/>
        <end position="23"/>
    </location>
</feature>
<protein>
    <submittedName>
        <fullName evidence="8">Transcription factor, TCP</fullName>
    </submittedName>
</protein>
<evidence type="ECO:0000256" key="2">
    <source>
        <dbReference type="ARBA" id="ARBA00023015"/>
    </source>
</evidence>
<feature type="compositionally biased region" description="Pro residues" evidence="6">
    <location>
        <begin position="1"/>
        <end position="10"/>
    </location>
</feature>
<reference evidence="8 9" key="1">
    <citation type="journal article" date="2018" name="Mol. Plant">
        <title>The genome of Artemisia annua provides insight into the evolution of Asteraceae family and artemisinin biosynthesis.</title>
        <authorList>
            <person name="Shen Q."/>
            <person name="Zhang L."/>
            <person name="Liao Z."/>
            <person name="Wang S."/>
            <person name="Yan T."/>
            <person name="Shi P."/>
            <person name="Liu M."/>
            <person name="Fu X."/>
            <person name="Pan Q."/>
            <person name="Wang Y."/>
            <person name="Lv Z."/>
            <person name="Lu X."/>
            <person name="Zhang F."/>
            <person name="Jiang W."/>
            <person name="Ma Y."/>
            <person name="Chen M."/>
            <person name="Hao X."/>
            <person name="Li L."/>
            <person name="Tang Y."/>
            <person name="Lv G."/>
            <person name="Zhou Y."/>
            <person name="Sun X."/>
            <person name="Brodelius P.E."/>
            <person name="Rose J.K.C."/>
            <person name="Tang K."/>
        </authorList>
    </citation>
    <scope>NUCLEOTIDE SEQUENCE [LARGE SCALE GENOMIC DNA]</scope>
    <source>
        <strain evidence="9">cv. Huhao1</strain>
        <tissue evidence="8">Leaf</tissue>
    </source>
</reference>
<evidence type="ECO:0000256" key="5">
    <source>
        <dbReference type="ARBA" id="ARBA00023242"/>
    </source>
</evidence>
<dbReference type="EMBL" id="PKPP01004654">
    <property type="protein sequence ID" value="PWA63358.1"/>
    <property type="molecule type" value="Genomic_DNA"/>
</dbReference>
<evidence type="ECO:0000313" key="9">
    <source>
        <dbReference type="Proteomes" id="UP000245207"/>
    </source>
</evidence>
<keyword evidence="5" id="KW-0539">Nucleus</keyword>
<dbReference type="AlphaFoldDB" id="A0A2U1MQ27"/>
<evidence type="ECO:0000256" key="1">
    <source>
        <dbReference type="ARBA" id="ARBA00004123"/>
    </source>
</evidence>
<keyword evidence="2" id="KW-0805">Transcription regulation</keyword>
<dbReference type="InterPro" id="IPR005333">
    <property type="entry name" value="Transcription_factor_TCP"/>
</dbReference>
<dbReference type="Proteomes" id="UP000245207">
    <property type="component" value="Unassembled WGS sequence"/>
</dbReference>
<dbReference type="OrthoDB" id="1911901at2759"/>
<proteinExistence type="predicted"/>
<feature type="domain" description="TCP" evidence="7">
    <location>
        <begin position="33"/>
        <end position="87"/>
    </location>
</feature>
<dbReference type="PROSITE" id="PS51369">
    <property type="entry name" value="TCP"/>
    <property type="match status" value="1"/>
</dbReference>
<dbReference type="GO" id="GO:0043565">
    <property type="term" value="F:sequence-specific DNA binding"/>
    <property type="evidence" value="ECO:0007669"/>
    <property type="project" value="TreeGrafter"/>
</dbReference>
<dbReference type="InterPro" id="IPR017887">
    <property type="entry name" value="TF_TCP_subgr"/>
</dbReference>
<evidence type="ECO:0000313" key="8">
    <source>
        <dbReference type="EMBL" id="PWA63358.1"/>
    </source>
</evidence>
<evidence type="ECO:0000256" key="4">
    <source>
        <dbReference type="ARBA" id="ARBA00023163"/>
    </source>
</evidence>
<dbReference type="STRING" id="35608.A0A2U1MQ27"/>
<organism evidence="8 9">
    <name type="scientific">Artemisia annua</name>
    <name type="common">Sweet wormwood</name>
    <dbReference type="NCBI Taxonomy" id="35608"/>
    <lineage>
        <taxon>Eukaryota</taxon>
        <taxon>Viridiplantae</taxon>
        <taxon>Streptophyta</taxon>
        <taxon>Embryophyta</taxon>
        <taxon>Tracheophyta</taxon>
        <taxon>Spermatophyta</taxon>
        <taxon>Magnoliopsida</taxon>
        <taxon>eudicotyledons</taxon>
        <taxon>Gunneridae</taxon>
        <taxon>Pentapetalae</taxon>
        <taxon>asterids</taxon>
        <taxon>campanulids</taxon>
        <taxon>Asterales</taxon>
        <taxon>Asteraceae</taxon>
        <taxon>Asteroideae</taxon>
        <taxon>Anthemideae</taxon>
        <taxon>Artemisiinae</taxon>
        <taxon>Artemisia</taxon>
    </lineage>
</organism>
<evidence type="ECO:0000256" key="6">
    <source>
        <dbReference type="SAM" id="MobiDB-lite"/>
    </source>
</evidence>
<evidence type="ECO:0000259" key="7">
    <source>
        <dbReference type="PROSITE" id="PS51369"/>
    </source>
</evidence>
<feature type="region of interest" description="Disordered" evidence="6">
    <location>
        <begin position="1"/>
        <end position="45"/>
    </location>
</feature>
<sequence>MDPNKEPSPPSSSLNNHPTHQAGPTNPTPPPKKKNQHTKVNGRGLRVRVPALCAARIFQLTRELGHKSDGQTIEWLLHHVHPSLFPSSMAAPPENHELNLFPNMSFTSMLMQVQDEEDVKPGAESLKTMLLFEPAESTRSVLPSNEGTYTIKLMFFHVFLVTVLHNLSHILAGGRIGARLPIDHNLSRIARGHIGVGLPNDRLPLLFSIANLL</sequence>
<keyword evidence="9" id="KW-1185">Reference proteome</keyword>
<evidence type="ECO:0000256" key="3">
    <source>
        <dbReference type="ARBA" id="ARBA00023125"/>
    </source>
</evidence>
<comment type="subcellular location">
    <subcellularLocation>
        <location evidence="1">Nucleus</location>
    </subcellularLocation>
</comment>
<comment type="caution">
    <text evidence="8">The sequence shown here is derived from an EMBL/GenBank/DDBJ whole genome shotgun (WGS) entry which is preliminary data.</text>
</comment>
<keyword evidence="4" id="KW-0804">Transcription</keyword>